<feature type="transmembrane region" description="Helical" evidence="1">
    <location>
        <begin position="12"/>
        <end position="37"/>
    </location>
</feature>
<organism evidence="2 3">
    <name type="scientific">Methanolobus chelungpuianus</name>
    <dbReference type="NCBI Taxonomy" id="502115"/>
    <lineage>
        <taxon>Archaea</taxon>
        <taxon>Methanobacteriati</taxon>
        <taxon>Methanobacteriota</taxon>
        <taxon>Stenosarchaea group</taxon>
        <taxon>Methanomicrobia</taxon>
        <taxon>Methanosarcinales</taxon>
        <taxon>Methanosarcinaceae</taxon>
        <taxon>Methanolobus</taxon>
    </lineage>
</organism>
<feature type="transmembrane region" description="Helical" evidence="1">
    <location>
        <begin position="194"/>
        <end position="224"/>
    </location>
</feature>
<sequence length="306" mass="33161">MVESTIMNSLYGLINVLIAFIPLLIAVILLIIIGWIAGRALGKIGSKILDKIGLDDLINRTSLGRMIERTQFTVVELFDAAIRWFVYLVFAVIIIDLLQIQVVAAFITSIILYIPLILSALAVLIIGLLLVDFLAGLVKNVLIATGIDERLERTSIGSGMRTSGITFSGLIAGIVKVFGYLVFIMAALDILNLGLIAGIVAAMIAYLPNLFAGILILVIGLLAIDLFADYIGGFMKNMNVEGSEIWVPALRGFLALVVILLALDAMLIDTGIFYILLNPLAWGIAIVIAFKWGIKDALVAYAREKK</sequence>
<comment type="caution">
    <text evidence="2">The sequence shown here is derived from an EMBL/GenBank/DDBJ whole genome shotgun (WGS) entry which is preliminary data.</text>
</comment>
<proteinExistence type="predicted"/>
<dbReference type="InterPro" id="IPR008910">
    <property type="entry name" value="MSC_TM_helix"/>
</dbReference>
<dbReference type="Pfam" id="PF05552">
    <property type="entry name" value="MS_channel_1st_1"/>
    <property type="match status" value="3"/>
</dbReference>
<evidence type="ECO:0000313" key="2">
    <source>
        <dbReference type="EMBL" id="MCQ6962201.1"/>
    </source>
</evidence>
<reference evidence="2 3" key="1">
    <citation type="journal article" date="2011" name="Appl. Environ. Microbiol.">
        <title>Methanogenic archaea isolated from Taiwan's Chelungpu fault.</title>
        <authorList>
            <person name="Wu S.Y."/>
            <person name="Lai M.C."/>
        </authorList>
    </citation>
    <scope>NUCLEOTIDE SEQUENCE [LARGE SCALE GENOMIC DNA]</scope>
    <source>
        <strain evidence="2 3">St545Mb</strain>
    </source>
</reference>
<evidence type="ECO:0000256" key="1">
    <source>
        <dbReference type="SAM" id="Phobius"/>
    </source>
</evidence>
<keyword evidence="1" id="KW-0472">Membrane</keyword>
<feature type="transmembrane region" description="Helical" evidence="1">
    <location>
        <begin position="84"/>
        <end position="114"/>
    </location>
</feature>
<dbReference type="RefSeq" id="WP_256621971.1">
    <property type="nucleotide sequence ID" value="NZ_JTEO01000002.1"/>
</dbReference>
<feature type="transmembrane region" description="Helical" evidence="1">
    <location>
        <begin position="245"/>
        <end position="266"/>
    </location>
</feature>
<dbReference type="AlphaFoldDB" id="A0AAE3H8Z9"/>
<keyword evidence="1" id="KW-1133">Transmembrane helix</keyword>
<feature type="transmembrane region" description="Helical" evidence="1">
    <location>
        <begin position="120"/>
        <end position="143"/>
    </location>
</feature>
<dbReference type="Proteomes" id="UP001206983">
    <property type="component" value="Unassembled WGS sequence"/>
</dbReference>
<gene>
    <name evidence="2" type="ORF">PV02_03460</name>
</gene>
<evidence type="ECO:0000313" key="3">
    <source>
        <dbReference type="Proteomes" id="UP001206983"/>
    </source>
</evidence>
<name>A0AAE3H8Z9_9EURY</name>
<dbReference type="EMBL" id="JTEO01000002">
    <property type="protein sequence ID" value="MCQ6962201.1"/>
    <property type="molecule type" value="Genomic_DNA"/>
</dbReference>
<feature type="transmembrane region" description="Helical" evidence="1">
    <location>
        <begin position="272"/>
        <end position="294"/>
    </location>
</feature>
<accession>A0AAE3H8Z9</accession>
<keyword evidence="1" id="KW-0812">Transmembrane</keyword>
<keyword evidence="3" id="KW-1185">Reference proteome</keyword>
<feature type="transmembrane region" description="Helical" evidence="1">
    <location>
        <begin position="164"/>
        <end position="188"/>
    </location>
</feature>
<protein>
    <submittedName>
        <fullName evidence="2">Uncharacterized protein</fullName>
    </submittedName>
</protein>